<evidence type="ECO:0000313" key="2">
    <source>
        <dbReference type="Proteomes" id="UP000821845"/>
    </source>
</evidence>
<name>A0ACB7SIC9_HYAAI</name>
<reference evidence="1" key="1">
    <citation type="submission" date="2020-05" db="EMBL/GenBank/DDBJ databases">
        <title>Large-scale comparative analyses of tick genomes elucidate their genetic diversity and vector capacities.</title>
        <authorList>
            <person name="Jia N."/>
            <person name="Wang J."/>
            <person name="Shi W."/>
            <person name="Du L."/>
            <person name="Sun Y."/>
            <person name="Zhan W."/>
            <person name="Jiang J."/>
            <person name="Wang Q."/>
            <person name="Zhang B."/>
            <person name="Ji P."/>
            <person name="Sakyi L.B."/>
            <person name="Cui X."/>
            <person name="Yuan T."/>
            <person name="Jiang B."/>
            <person name="Yang W."/>
            <person name="Lam T.T.-Y."/>
            <person name="Chang Q."/>
            <person name="Ding S."/>
            <person name="Wang X."/>
            <person name="Zhu J."/>
            <person name="Ruan X."/>
            <person name="Zhao L."/>
            <person name="Wei J."/>
            <person name="Que T."/>
            <person name="Du C."/>
            <person name="Cheng J."/>
            <person name="Dai P."/>
            <person name="Han X."/>
            <person name="Huang E."/>
            <person name="Gao Y."/>
            <person name="Liu J."/>
            <person name="Shao H."/>
            <person name="Ye R."/>
            <person name="Li L."/>
            <person name="Wei W."/>
            <person name="Wang X."/>
            <person name="Wang C."/>
            <person name="Yang T."/>
            <person name="Huo Q."/>
            <person name="Li W."/>
            <person name="Guo W."/>
            <person name="Chen H."/>
            <person name="Zhou L."/>
            <person name="Ni X."/>
            <person name="Tian J."/>
            <person name="Zhou Y."/>
            <person name="Sheng Y."/>
            <person name="Liu T."/>
            <person name="Pan Y."/>
            <person name="Xia L."/>
            <person name="Li J."/>
            <person name="Zhao F."/>
            <person name="Cao W."/>
        </authorList>
    </citation>
    <scope>NUCLEOTIDE SEQUENCE</scope>
    <source>
        <strain evidence="1">Hyas-2018</strain>
    </source>
</reference>
<keyword evidence="2" id="KW-1185">Reference proteome</keyword>
<protein>
    <submittedName>
        <fullName evidence="1">Uncharacterized protein</fullName>
    </submittedName>
</protein>
<evidence type="ECO:0000313" key="1">
    <source>
        <dbReference type="EMBL" id="KAH6934325.1"/>
    </source>
</evidence>
<comment type="caution">
    <text evidence="1">The sequence shown here is derived from an EMBL/GenBank/DDBJ whole genome shotgun (WGS) entry which is preliminary data.</text>
</comment>
<organism evidence="1 2">
    <name type="scientific">Hyalomma asiaticum</name>
    <name type="common">Tick</name>
    <dbReference type="NCBI Taxonomy" id="266040"/>
    <lineage>
        <taxon>Eukaryota</taxon>
        <taxon>Metazoa</taxon>
        <taxon>Ecdysozoa</taxon>
        <taxon>Arthropoda</taxon>
        <taxon>Chelicerata</taxon>
        <taxon>Arachnida</taxon>
        <taxon>Acari</taxon>
        <taxon>Parasitiformes</taxon>
        <taxon>Ixodida</taxon>
        <taxon>Ixodoidea</taxon>
        <taxon>Ixodidae</taxon>
        <taxon>Hyalomminae</taxon>
        <taxon>Hyalomma</taxon>
    </lineage>
</organism>
<gene>
    <name evidence="1" type="ORF">HPB50_022917</name>
</gene>
<accession>A0ACB7SIC9</accession>
<proteinExistence type="predicted"/>
<sequence>MRSSKVVVRWVTVVAVVVMVVMSVVVPGVDCKGPKAGKAGKANKAAKGPGSFGTPPPPSEDCDGVEVAVGGGASLVADPNDCTKYSVCTGMFSLKLTCPPGQHFSVADNRCTAPEQAGCDPAFTAAPAAVTEAAAAAAQAEATEAALNVEAEPEAEPEAEVADAAEAVAQEAAVEA</sequence>
<dbReference type="EMBL" id="CM023484">
    <property type="protein sequence ID" value="KAH6934325.1"/>
    <property type="molecule type" value="Genomic_DNA"/>
</dbReference>
<dbReference type="Proteomes" id="UP000821845">
    <property type="component" value="Chromosome 4"/>
</dbReference>